<comment type="caution">
    <text evidence="6">The sequence shown here is derived from an EMBL/GenBank/DDBJ whole genome shotgun (WGS) entry which is preliminary data.</text>
</comment>
<dbReference type="InterPro" id="IPR046371">
    <property type="entry name" value="Bcl-2_BH1-3"/>
</dbReference>
<keyword evidence="4" id="KW-1133">Transmembrane helix</keyword>
<protein>
    <recommendedName>
        <fullName evidence="5">Bcl-2 Bcl-2 homology region 1-3 domain-containing protein</fullName>
    </recommendedName>
</protein>
<keyword evidence="7" id="KW-1185">Reference proteome</keyword>
<dbReference type="Gene3D" id="1.10.437.10">
    <property type="entry name" value="Blc2-like"/>
    <property type="match status" value="1"/>
</dbReference>
<feature type="transmembrane region" description="Helical" evidence="4">
    <location>
        <begin position="428"/>
        <end position="449"/>
    </location>
</feature>
<feature type="compositionally biased region" description="Polar residues" evidence="3">
    <location>
        <begin position="233"/>
        <end position="255"/>
    </location>
</feature>
<comment type="similarity">
    <text evidence="1">Belongs to the Bcl-2 family.</text>
</comment>
<dbReference type="GO" id="GO:0016020">
    <property type="term" value="C:membrane"/>
    <property type="evidence" value="ECO:0007669"/>
    <property type="project" value="TreeGrafter"/>
</dbReference>
<keyword evidence="2" id="KW-0175">Coiled coil</keyword>
<proteinExistence type="inferred from homology"/>
<dbReference type="GO" id="GO:0042981">
    <property type="term" value="P:regulation of apoptotic process"/>
    <property type="evidence" value="ECO:0007669"/>
    <property type="project" value="InterPro"/>
</dbReference>
<dbReference type="PANTHER" id="PTHR15758:SF2">
    <property type="entry name" value="BCL-2-LIKE PROTEIN 13"/>
    <property type="match status" value="1"/>
</dbReference>
<evidence type="ECO:0000313" key="6">
    <source>
        <dbReference type="EMBL" id="KAG8438751.1"/>
    </source>
</evidence>
<feature type="region of interest" description="Disordered" evidence="3">
    <location>
        <begin position="273"/>
        <end position="295"/>
    </location>
</feature>
<reference evidence="6" key="1">
    <citation type="thesis" date="2020" institute="ProQuest LLC" country="789 East Eisenhower Parkway, Ann Arbor, MI, USA">
        <title>Comparative Genomics and Chromosome Evolution.</title>
        <authorList>
            <person name="Mudd A.B."/>
        </authorList>
    </citation>
    <scope>NUCLEOTIDE SEQUENCE</scope>
    <source>
        <strain evidence="6">Female2</strain>
        <tissue evidence="6">Blood</tissue>
    </source>
</reference>
<dbReference type="Pfam" id="PF00452">
    <property type="entry name" value="Bcl-2"/>
    <property type="match status" value="1"/>
</dbReference>
<accession>A0A8T2J802</accession>
<feature type="domain" description="Bcl-2 Bcl-2 homology region 1-3" evidence="5">
    <location>
        <begin position="105"/>
        <end position="201"/>
    </location>
</feature>
<organism evidence="6 7">
    <name type="scientific">Hymenochirus boettgeri</name>
    <name type="common">Congo dwarf clawed frog</name>
    <dbReference type="NCBI Taxonomy" id="247094"/>
    <lineage>
        <taxon>Eukaryota</taxon>
        <taxon>Metazoa</taxon>
        <taxon>Chordata</taxon>
        <taxon>Craniata</taxon>
        <taxon>Vertebrata</taxon>
        <taxon>Euteleostomi</taxon>
        <taxon>Amphibia</taxon>
        <taxon>Batrachia</taxon>
        <taxon>Anura</taxon>
        <taxon>Pipoidea</taxon>
        <taxon>Pipidae</taxon>
        <taxon>Pipinae</taxon>
        <taxon>Hymenochirus</taxon>
    </lineage>
</organism>
<dbReference type="AlphaFoldDB" id="A0A8T2J802"/>
<dbReference type="PANTHER" id="PTHR15758">
    <property type="entry name" value="BCL-2-LIKE PROTEIN 13"/>
    <property type="match status" value="1"/>
</dbReference>
<evidence type="ECO:0000313" key="7">
    <source>
        <dbReference type="Proteomes" id="UP000812440"/>
    </source>
</evidence>
<dbReference type="FunFam" id="1.10.437.10:FF:000015">
    <property type="entry name" value="BCL2 like 13"/>
    <property type="match status" value="1"/>
</dbReference>
<evidence type="ECO:0000256" key="2">
    <source>
        <dbReference type="SAM" id="Coils"/>
    </source>
</evidence>
<keyword evidence="4" id="KW-0472">Membrane</keyword>
<gene>
    <name evidence="6" type="ORF">GDO86_005083</name>
</gene>
<feature type="compositionally biased region" description="Low complexity" evidence="3">
    <location>
        <begin position="401"/>
        <end position="412"/>
    </location>
</feature>
<feature type="region of interest" description="Disordered" evidence="3">
    <location>
        <begin position="381"/>
        <end position="419"/>
    </location>
</feature>
<feature type="coiled-coil region" evidence="2">
    <location>
        <begin position="54"/>
        <end position="81"/>
    </location>
</feature>
<evidence type="ECO:0000259" key="5">
    <source>
        <dbReference type="Pfam" id="PF00452"/>
    </source>
</evidence>
<evidence type="ECO:0000256" key="3">
    <source>
        <dbReference type="SAM" id="MobiDB-lite"/>
    </source>
</evidence>
<keyword evidence="4" id="KW-0812">Transmembrane</keyword>
<dbReference type="OrthoDB" id="8959856at2759"/>
<sequence length="452" mass="49254">MCSTDHLMASSSAMPVGFHYETKYVVLSYLGFPIQEKLKEEPTASAPDLPALPREDLEKVKAEREAEMQKLEDEISAASSSTGFEVHTSAVFNPASSEISIDECLSRLCDKLSMEIKEPLDNACESLLIGTLPYEEFMKAAEIVSVYTSGWNKVLVPLVLLQQLLLELTRRGEHCLATLAQLGVRYIEEVSADYIIQHGGWGTVFSLNSEEEDIQGLIAEDSNDIYILTSDNSEQVTPPESLAVSSSWHTESLPTSLGPESWQQVAMDPEELKSLDSNGGAEERSENNSSNSDIVHVEKEEIAEVIEEAAIVAAELAQAEEMEAKEKTILMTESAFTSISESLPPALVEETESPSPPPIEPETLIEDTPVHGQIFTESLTQPEEPKEDIEFPFPLDKDKLPSPVSKLLPPGSTTGEEKPVVLPEGKSVLLYGGAAAVAILAVAIGIAMIRRK</sequence>
<evidence type="ECO:0000256" key="1">
    <source>
        <dbReference type="ARBA" id="ARBA00009458"/>
    </source>
</evidence>
<dbReference type="SUPFAM" id="SSF56854">
    <property type="entry name" value="Bcl-2 inhibitors of programmed cell death"/>
    <property type="match status" value="1"/>
</dbReference>
<dbReference type="GO" id="GO:0006915">
    <property type="term" value="P:apoptotic process"/>
    <property type="evidence" value="ECO:0007669"/>
    <property type="project" value="InterPro"/>
</dbReference>
<feature type="region of interest" description="Disordered" evidence="3">
    <location>
        <begin position="233"/>
        <end position="260"/>
    </location>
</feature>
<dbReference type="InterPro" id="IPR042398">
    <property type="entry name" value="BCL2L13"/>
</dbReference>
<evidence type="ECO:0000256" key="4">
    <source>
        <dbReference type="SAM" id="Phobius"/>
    </source>
</evidence>
<dbReference type="GO" id="GO:0005739">
    <property type="term" value="C:mitochondrion"/>
    <property type="evidence" value="ECO:0007669"/>
    <property type="project" value="TreeGrafter"/>
</dbReference>
<dbReference type="EMBL" id="JAACNH010000006">
    <property type="protein sequence ID" value="KAG8438751.1"/>
    <property type="molecule type" value="Genomic_DNA"/>
</dbReference>
<dbReference type="InterPro" id="IPR036834">
    <property type="entry name" value="Bcl-2-like_sf"/>
</dbReference>
<dbReference type="Proteomes" id="UP000812440">
    <property type="component" value="Chromosome 3"/>
</dbReference>
<name>A0A8T2J802_9PIPI</name>